<feature type="domain" description="LysM" evidence="3">
    <location>
        <begin position="169"/>
        <end position="216"/>
    </location>
</feature>
<evidence type="ECO:0000256" key="2">
    <source>
        <dbReference type="SAM" id="Phobius"/>
    </source>
</evidence>
<dbReference type="PROSITE" id="PS51782">
    <property type="entry name" value="LYSM"/>
    <property type="match status" value="1"/>
</dbReference>
<feature type="compositionally biased region" description="Low complexity" evidence="1">
    <location>
        <begin position="83"/>
        <end position="120"/>
    </location>
</feature>
<evidence type="ECO:0000259" key="3">
    <source>
        <dbReference type="PROSITE" id="PS51782"/>
    </source>
</evidence>
<feature type="region of interest" description="Disordered" evidence="1">
    <location>
        <begin position="1"/>
        <end position="22"/>
    </location>
</feature>
<dbReference type="RefSeq" id="WP_203356855.1">
    <property type="nucleotide sequence ID" value="NZ_CP069127.1"/>
</dbReference>
<evidence type="ECO:0000313" key="4">
    <source>
        <dbReference type="EMBL" id="QRG69877.1"/>
    </source>
</evidence>
<keyword evidence="2" id="KW-1133">Transmembrane helix</keyword>
<keyword evidence="2" id="KW-0472">Membrane</keyword>
<dbReference type="SMART" id="SM00257">
    <property type="entry name" value="LysM"/>
    <property type="match status" value="1"/>
</dbReference>
<feature type="region of interest" description="Disordered" evidence="1">
    <location>
        <begin position="67"/>
        <end position="120"/>
    </location>
</feature>
<protein>
    <submittedName>
        <fullName evidence="4">LysM peptidoglycan-binding domain-containing protein</fullName>
    </submittedName>
</protein>
<dbReference type="Proteomes" id="UP000596248">
    <property type="component" value="Chromosome"/>
</dbReference>
<keyword evidence="5" id="KW-1185">Reference proteome</keyword>
<proteinExistence type="predicted"/>
<dbReference type="Gene3D" id="3.10.350.10">
    <property type="entry name" value="LysM domain"/>
    <property type="match status" value="1"/>
</dbReference>
<dbReference type="InterPro" id="IPR018392">
    <property type="entry name" value="LysM"/>
</dbReference>
<dbReference type="Pfam" id="PF01476">
    <property type="entry name" value="LysM"/>
    <property type="match status" value="1"/>
</dbReference>
<accession>A0ABX7FWL1</accession>
<evidence type="ECO:0000313" key="5">
    <source>
        <dbReference type="Proteomes" id="UP000596248"/>
    </source>
</evidence>
<keyword evidence="2" id="KW-0812">Transmembrane</keyword>
<reference evidence="4 5" key="1">
    <citation type="submission" date="2021-01" db="EMBL/GenBank/DDBJ databases">
        <title>Identification of strong promoters based on the transcriptome of Brevibacillus choshinensis.</title>
        <authorList>
            <person name="Yao D."/>
            <person name="Zhang K."/>
            <person name="Wu J."/>
        </authorList>
    </citation>
    <scope>NUCLEOTIDE SEQUENCE [LARGE SCALE GENOMIC DNA]</scope>
    <source>
        <strain evidence="4 5">HPD31-SP3</strain>
    </source>
</reference>
<sequence>MTIEPTGLPPRGSRKKQTRSPVSLKKLLQSGLVLFGALFFGLIGIELYQAKMTHPSAAEGTPVVNAEKPTDVQGAPASEQTTAALPAAARQPAQPAPSVTEPPTTKPSAEAAPSTAAAPSAVQIVGSAPPKQAGIKEATGKTTSVSKPVTDARKAEAPIAKASEKPKAVKHVVQKGETLYMLSRKYYGNNSSVARIANYNGMSLEAQLTAGTVVMVPISK</sequence>
<dbReference type="CDD" id="cd00118">
    <property type="entry name" value="LysM"/>
    <property type="match status" value="1"/>
</dbReference>
<evidence type="ECO:0000256" key="1">
    <source>
        <dbReference type="SAM" id="MobiDB-lite"/>
    </source>
</evidence>
<name>A0ABX7FWL1_BRECH</name>
<organism evidence="4 5">
    <name type="scientific">Brevibacillus choshinensis</name>
    <dbReference type="NCBI Taxonomy" id="54911"/>
    <lineage>
        <taxon>Bacteria</taxon>
        <taxon>Bacillati</taxon>
        <taxon>Bacillota</taxon>
        <taxon>Bacilli</taxon>
        <taxon>Bacillales</taxon>
        <taxon>Paenibacillaceae</taxon>
        <taxon>Brevibacillus</taxon>
    </lineage>
</organism>
<dbReference type="EMBL" id="CP069127">
    <property type="protein sequence ID" value="QRG69877.1"/>
    <property type="molecule type" value="Genomic_DNA"/>
</dbReference>
<dbReference type="InterPro" id="IPR036779">
    <property type="entry name" value="LysM_dom_sf"/>
</dbReference>
<dbReference type="SUPFAM" id="SSF54106">
    <property type="entry name" value="LysM domain"/>
    <property type="match status" value="1"/>
</dbReference>
<feature type="transmembrane region" description="Helical" evidence="2">
    <location>
        <begin position="27"/>
        <end position="48"/>
    </location>
</feature>
<gene>
    <name evidence="4" type="ORF">JNE38_12565</name>
</gene>